<feature type="region of interest" description="Disordered" evidence="2">
    <location>
        <begin position="21"/>
        <end position="42"/>
    </location>
</feature>
<accession>A0A5N4AC28</accession>
<keyword evidence="1" id="KW-0175">Coiled coil</keyword>
<reference evidence="3 4" key="1">
    <citation type="journal article" date="2018" name="Elife">
        <title>Firefly genomes illuminate parallel origins of bioluminescence in beetles.</title>
        <authorList>
            <person name="Fallon T.R."/>
            <person name="Lower S.E."/>
            <person name="Chang C.H."/>
            <person name="Bessho-Uehara M."/>
            <person name="Martin G.J."/>
            <person name="Bewick A.J."/>
            <person name="Behringer M."/>
            <person name="Debat H.J."/>
            <person name="Wong I."/>
            <person name="Day J.C."/>
            <person name="Suvorov A."/>
            <person name="Silva C.J."/>
            <person name="Stanger-Hall K.F."/>
            <person name="Hall D.W."/>
            <person name="Schmitz R.J."/>
            <person name="Nelson D.R."/>
            <person name="Lewis S.M."/>
            <person name="Shigenobu S."/>
            <person name="Bybee S.M."/>
            <person name="Larracuente A.M."/>
            <person name="Oba Y."/>
            <person name="Weng J.K."/>
        </authorList>
    </citation>
    <scope>NUCLEOTIDE SEQUENCE [LARGE SCALE GENOMIC DNA]</scope>
    <source>
        <strain evidence="3">1611_PpyrPB1</strain>
        <tissue evidence="3">Whole body</tissue>
    </source>
</reference>
<evidence type="ECO:0000256" key="2">
    <source>
        <dbReference type="SAM" id="MobiDB-lite"/>
    </source>
</evidence>
<dbReference type="OrthoDB" id="7600531at2759"/>
<name>A0A5N4AC28_PHOPY</name>
<comment type="caution">
    <text evidence="3">The sequence shown here is derived from an EMBL/GenBank/DDBJ whole genome shotgun (WGS) entry which is preliminary data.</text>
</comment>
<dbReference type="Proteomes" id="UP000327044">
    <property type="component" value="Unassembled WGS sequence"/>
</dbReference>
<dbReference type="EMBL" id="VVIM01000008">
    <property type="protein sequence ID" value="KAB0794862.1"/>
    <property type="molecule type" value="Genomic_DNA"/>
</dbReference>
<feature type="coiled-coil region" evidence="1">
    <location>
        <begin position="139"/>
        <end position="166"/>
    </location>
</feature>
<dbReference type="AlphaFoldDB" id="A0A5N4AC28"/>
<sequence length="366" mass="42910">MTKVLSNSKLSNPSKFIRKVLSRNNTDQVEPSTSSDSRNNHYDQELSSLREQVSILQLAVDSMQEDVEKKERALVNLEKEKQELYIHLKKEKRSSTNLKQQLQDERDFYFKEKEHYCQEMNDCRKLKKKLSESIITKHEKETNVEIRQYKSQISKLQDALNQTLEANYNLSVKFLRMKNTKSNLKHRLKQHDLDHQRAMEDLAHQVNDVKKSLEEITDKRFTLPISPSNRKYLQVIKENGLLMYDNMCLKMEVDRLTERIDRMKYVQSNNDLKQKYKFISRNAATQTGKHHPRNDLNCLEQEKADSKVIKVFERTETLGTPQIIMLGNDAPGIRTKLEDAEHRANNFEQCSSTSSSFRAQSAPDII</sequence>
<gene>
    <name evidence="3" type="ORF">PPYR_11701</name>
</gene>
<dbReference type="InParanoid" id="A0A5N4AC28"/>
<feature type="region of interest" description="Disordered" evidence="2">
    <location>
        <begin position="346"/>
        <end position="366"/>
    </location>
</feature>
<organism evidence="3 4">
    <name type="scientific">Photinus pyralis</name>
    <name type="common">Common eastern firefly</name>
    <name type="synonym">Lampyris pyralis</name>
    <dbReference type="NCBI Taxonomy" id="7054"/>
    <lineage>
        <taxon>Eukaryota</taxon>
        <taxon>Metazoa</taxon>
        <taxon>Ecdysozoa</taxon>
        <taxon>Arthropoda</taxon>
        <taxon>Hexapoda</taxon>
        <taxon>Insecta</taxon>
        <taxon>Pterygota</taxon>
        <taxon>Neoptera</taxon>
        <taxon>Endopterygota</taxon>
        <taxon>Coleoptera</taxon>
        <taxon>Polyphaga</taxon>
        <taxon>Elateriformia</taxon>
        <taxon>Elateroidea</taxon>
        <taxon>Lampyridae</taxon>
        <taxon>Lampyrinae</taxon>
        <taxon>Photinus</taxon>
    </lineage>
</organism>
<evidence type="ECO:0000313" key="4">
    <source>
        <dbReference type="Proteomes" id="UP000327044"/>
    </source>
</evidence>
<protein>
    <submittedName>
        <fullName evidence="3">Uncharacterized protein</fullName>
    </submittedName>
</protein>
<proteinExistence type="predicted"/>
<evidence type="ECO:0000256" key="1">
    <source>
        <dbReference type="SAM" id="Coils"/>
    </source>
</evidence>
<feature type="compositionally biased region" description="Polar residues" evidence="2">
    <location>
        <begin position="22"/>
        <end position="37"/>
    </location>
</feature>
<keyword evidence="4" id="KW-1185">Reference proteome</keyword>
<evidence type="ECO:0000313" key="3">
    <source>
        <dbReference type="EMBL" id="KAB0794862.1"/>
    </source>
</evidence>
<feature type="coiled-coil region" evidence="1">
    <location>
        <begin position="46"/>
        <end position="105"/>
    </location>
</feature>